<keyword evidence="5" id="KW-0460">Magnesium</keyword>
<evidence type="ECO:0000313" key="9">
    <source>
        <dbReference type="Proteomes" id="UP000253790"/>
    </source>
</evidence>
<evidence type="ECO:0000256" key="2">
    <source>
        <dbReference type="ARBA" id="ARBA00001946"/>
    </source>
</evidence>
<dbReference type="InterPro" id="IPR015797">
    <property type="entry name" value="NUDIX_hydrolase-like_dom_sf"/>
</dbReference>
<dbReference type="InterPro" id="IPR039121">
    <property type="entry name" value="NUDT19"/>
</dbReference>
<dbReference type="Gene3D" id="3.90.79.10">
    <property type="entry name" value="Nucleoside Triphosphate Pyrophosphohydrolase"/>
    <property type="match status" value="1"/>
</dbReference>
<comment type="cofactor">
    <cofactor evidence="1">
        <name>Mn(2+)</name>
        <dbReference type="ChEBI" id="CHEBI:29035"/>
    </cofactor>
</comment>
<protein>
    <submittedName>
        <fullName evidence="8">NUDIX hydrolase</fullName>
    </submittedName>
</protein>
<reference evidence="8 9" key="1">
    <citation type="submission" date="2018-07" db="EMBL/GenBank/DDBJ databases">
        <title>Complete genome sequencing of Ornithinimicrobium sp. AMA3305.</title>
        <authorList>
            <person name="Bae J.-W."/>
        </authorList>
    </citation>
    <scope>NUCLEOTIDE SEQUENCE [LARGE SCALE GENOMIC DNA]</scope>
    <source>
        <strain evidence="8 9">AMA3305</strain>
    </source>
</reference>
<evidence type="ECO:0000256" key="3">
    <source>
        <dbReference type="ARBA" id="ARBA00022723"/>
    </source>
</evidence>
<dbReference type="PANTHER" id="PTHR12318">
    <property type="entry name" value="TESTOSTERONE-REGULATED PROTEIN RP2"/>
    <property type="match status" value="1"/>
</dbReference>
<dbReference type="GO" id="GO:0046872">
    <property type="term" value="F:metal ion binding"/>
    <property type="evidence" value="ECO:0007669"/>
    <property type="project" value="UniProtKB-KW"/>
</dbReference>
<proteinExistence type="predicted"/>
<accession>A0A345NQ25</accession>
<dbReference type="PANTHER" id="PTHR12318:SF0">
    <property type="entry name" value="ACYL-COENZYME A DIPHOSPHATASE NUDT19"/>
    <property type="match status" value="1"/>
</dbReference>
<evidence type="ECO:0000256" key="1">
    <source>
        <dbReference type="ARBA" id="ARBA00001936"/>
    </source>
</evidence>
<evidence type="ECO:0000256" key="5">
    <source>
        <dbReference type="ARBA" id="ARBA00022842"/>
    </source>
</evidence>
<dbReference type="SUPFAM" id="SSF55811">
    <property type="entry name" value="Nudix"/>
    <property type="match status" value="1"/>
</dbReference>
<keyword evidence="6" id="KW-0464">Manganese</keyword>
<dbReference type="KEGG" id="orn:DV701_14300"/>
<dbReference type="AlphaFoldDB" id="A0A345NQ25"/>
<keyword evidence="9" id="KW-1185">Reference proteome</keyword>
<feature type="domain" description="Nudix hydrolase" evidence="7">
    <location>
        <begin position="39"/>
        <end position="246"/>
    </location>
</feature>
<name>A0A345NQ25_9MICO</name>
<comment type="cofactor">
    <cofactor evidence="2">
        <name>Mg(2+)</name>
        <dbReference type="ChEBI" id="CHEBI:18420"/>
    </cofactor>
</comment>
<gene>
    <name evidence="8" type="ORF">DV701_14300</name>
</gene>
<dbReference type="Proteomes" id="UP000253790">
    <property type="component" value="Chromosome"/>
</dbReference>
<evidence type="ECO:0000313" key="8">
    <source>
        <dbReference type="EMBL" id="AXH97133.1"/>
    </source>
</evidence>
<sequence>MVDLGVVEGPVRDFAMPPVVEEQTRAWLATAEPERRAAVPRPSSTVMILRDRSDGGAGVEVFVLRRASSMPFAPGMVAFPGGGVDPRDADPDVPWAGPTPQAWARRLGTDEAVARELVGAAAREVFEECGVLLAGPSPEEVVADLTDRSWEVERLRVLGREQGFGELLTRLGLVLRSDLLSLRGHWTTPVCEPRRYDTRFFAARLPQGQRAANLTTEAERVAWARPGAVLVAQREGRELLLPPTQVMLEQLAAVEDLDSWLAGVPPVVRIQPWPVERDGALWMRCPAQVAGV</sequence>
<organism evidence="8 9">
    <name type="scientific">Ornithinimicrobium avium</name>
    <dbReference type="NCBI Taxonomy" id="2283195"/>
    <lineage>
        <taxon>Bacteria</taxon>
        <taxon>Bacillati</taxon>
        <taxon>Actinomycetota</taxon>
        <taxon>Actinomycetes</taxon>
        <taxon>Micrococcales</taxon>
        <taxon>Ornithinimicrobiaceae</taxon>
        <taxon>Ornithinimicrobium</taxon>
    </lineage>
</organism>
<dbReference type="OrthoDB" id="7183442at2"/>
<dbReference type="GO" id="GO:0016818">
    <property type="term" value="F:hydrolase activity, acting on acid anhydrides, in phosphorus-containing anhydrides"/>
    <property type="evidence" value="ECO:0007669"/>
    <property type="project" value="InterPro"/>
</dbReference>
<evidence type="ECO:0000256" key="6">
    <source>
        <dbReference type="ARBA" id="ARBA00023211"/>
    </source>
</evidence>
<keyword evidence="4 8" id="KW-0378">Hydrolase</keyword>
<dbReference type="PROSITE" id="PS51462">
    <property type="entry name" value="NUDIX"/>
    <property type="match status" value="1"/>
</dbReference>
<dbReference type="CDD" id="cd18870">
    <property type="entry name" value="NUDIX_AcylCoAdiphos_Nudt19"/>
    <property type="match status" value="1"/>
</dbReference>
<keyword evidence="3" id="KW-0479">Metal-binding</keyword>
<evidence type="ECO:0000256" key="4">
    <source>
        <dbReference type="ARBA" id="ARBA00022801"/>
    </source>
</evidence>
<dbReference type="RefSeq" id="WP_114929205.1">
    <property type="nucleotide sequence ID" value="NZ_CP031229.1"/>
</dbReference>
<dbReference type="EMBL" id="CP031229">
    <property type="protein sequence ID" value="AXH97133.1"/>
    <property type="molecule type" value="Genomic_DNA"/>
</dbReference>
<evidence type="ECO:0000259" key="7">
    <source>
        <dbReference type="PROSITE" id="PS51462"/>
    </source>
</evidence>
<dbReference type="InterPro" id="IPR000086">
    <property type="entry name" value="NUDIX_hydrolase_dom"/>
</dbReference>